<keyword evidence="4" id="KW-1185">Reference proteome</keyword>
<evidence type="ECO:0000313" key="3">
    <source>
        <dbReference type="EMBL" id="MBC5690443.1"/>
    </source>
</evidence>
<dbReference type="GO" id="GO:0016787">
    <property type="term" value="F:hydrolase activity"/>
    <property type="evidence" value="ECO:0007669"/>
    <property type="project" value="InterPro"/>
</dbReference>
<protein>
    <submittedName>
        <fullName evidence="3">Metallophosphoesterase</fullName>
    </submittedName>
</protein>
<dbReference type="CDD" id="cd07385">
    <property type="entry name" value="MPP_YkuE_C"/>
    <property type="match status" value="1"/>
</dbReference>
<organism evidence="3 4">
    <name type="scientific">Mediterraneibacter hominis</name>
    <dbReference type="NCBI Taxonomy" id="2763054"/>
    <lineage>
        <taxon>Bacteria</taxon>
        <taxon>Bacillati</taxon>
        <taxon>Bacillota</taxon>
        <taxon>Clostridia</taxon>
        <taxon>Lachnospirales</taxon>
        <taxon>Lachnospiraceae</taxon>
        <taxon>Mediterraneibacter</taxon>
    </lineage>
</organism>
<gene>
    <name evidence="3" type="ORF">H8S37_16130</name>
</gene>
<feature type="transmembrane region" description="Helical" evidence="1">
    <location>
        <begin position="73"/>
        <end position="91"/>
    </location>
</feature>
<name>A0A923LLC9_9FIRM</name>
<dbReference type="InterPro" id="IPR004843">
    <property type="entry name" value="Calcineurin-like_PHP"/>
</dbReference>
<dbReference type="AlphaFoldDB" id="A0A923LLC9"/>
<dbReference type="InterPro" id="IPR051158">
    <property type="entry name" value="Metallophosphoesterase_sf"/>
</dbReference>
<proteinExistence type="predicted"/>
<sequence>MIAFLLAPIYLLVNFYILRWLFRFLAACFRRFNNRIVKNIAGTGYLFLCTSPLIAFFIPLSSFQRHIARISNYWLGIFLYIFLTAAILELFHIAVKRSKTLQRCFPVTQKTFIRVGTLCVSLVVFISFYGIYEARNIKTTTYNIEIESESYADGQMKVVLIADLHMGYSIGYRQIEKMVDKINEREPDLVCIAGDIFDNHYESLDNPERIKNALQGIQSRYGVYACYGNHDYEEKILAGFTFSQGEDVYVGDKMKKLLEDADIQTLEDEAVLIHDQFYVVGRKDYSSKKKSGIYRKTPEELIQNLDKRKPILVIDHQPRELEELSRAGVDLDLCGHTHDGQMFPGNLLTDLMWENSYGYLKKGEMHNIVTSGVGIFGPYMRVGTKSEIVEINIDFH</sequence>
<feature type="transmembrane region" description="Helical" evidence="1">
    <location>
        <begin position="112"/>
        <end position="132"/>
    </location>
</feature>
<comment type="caution">
    <text evidence="3">The sequence shown here is derived from an EMBL/GenBank/DDBJ whole genome shotgun (WGS) entry which is preliminary data.</text>
</comment>
<accession>A0A923LLC9</accession>
<feature type="domain" description="Calcineurin-like phosphoesterase" evidence="2">
    <location>
        <begin position="156"/>
        <end position="339"/>
    </location>
</feature>
<evidence type="ECO:0000256" key="1">
    <source>
        <dbReference type="SAM" id="Phobius"/>
    </source>
</evidence>
<evidence type="ECO:0000259" key="2">
    <source>
        <dbReference type="Pfam" id="PF00149"/>
    </source>
</evidence>
<dbReference type="PANTHER" id="PTHR31302:SF0">
    <property type="entry name" value="TRANSMEMBRANE PROTEIN WITH METALLOPHOSPHOESTERASE DOMAIN"/>
    <property type="match status" value="1"/>
</dbReference>
<evidence type="ECO:0000313" key="4">
    <source>
        <dbReference type="Proteomes" id="UP000652477"/>
    </source>
</evidence>
<keyword evidence="1" id="KW-0812">Transmembrane</keyword>
<dbReference type="PANTHER" id="PTHR31302">
    <property type="entry name" value="TRANSMEMBRANE PROTEIN WITH METALLOPHOSPHOESTERASE DOMAIN-RELATED"/>
    <property type="match status" value="1"/>
</dbReference>
<dbReference type="EMBL" id="JACOPF010000005">
    <property type="protein sequence ID" value="MBC5690443.1"/>
    <property type="molecule type" value="Genomic_DNA"/>
</dbReference>
<keyword evidence="1" id="KW-1133">Transmembrane helix</keyword>
<dbReference type="SUPFAM" id="SSF56300">
    <property type="entry name" value="Metallo-dependent phosphatases"/>
    <property type="match status" value="1"/>
</dbReference>
<feature type="transmembrane region" description="Helical" evidence="1">
    <location>
        <begin position="6"/>
        <end position="28"/>
    </location>
</feature>
<keyword evidence="1" id="KW-0472">Membrane</keyword>
<reference evidence="3" key="1">
    <citation type="submission" date="2020-08" db="EMBL/GenBank/DDBJ databases">
        <title>Genome public.</title>
        <authorList>
            <person name="Liu C."/>
            <person name="Sun Q."/>
        </authorList>
    </citation>
    <scope>NUCLEOTIDE SEQUENCE</scope>
    <source>
        <strain evidence="3">NSJ-55</strain>
    </source>
</reference>
<dbReference type="InterPro" id="IPR029052">
    <property type="entry name" value="Metallo-depent_PP-like"/>
</dbReference>
<dbReference type="Proteomes" id="UP000652477">
    <property type="component" value="Unassembled WGS sequence"/>
</dbReference>
<dbReference type="Gene3D" id="3.60.21.10">
    <property type="match status" value="1"/>
</dbReference>
<feature type="transmembrane region" description="Helical" evidence="1">
    <location>
        <begin position="40"/>
        <end position="61"/>
    </location>
</feature>
<dbReference type="Pfam" id="PF00149">
    <property type="entry name" value="Metallophos"/>
    <property type="match status" value="1"/>
</dbReference>